<dbReference type="GO" id="GO:0140291">
    <property type="term" value="P:peptidyl-glutamate ADP-deribosylation"/>
    <property type="evidence" value="ECO:0007669"/>
    <property type="project" value="TreeGrafter"/>
</dbReference>
<organism evidence="1 2">
    <name type="scientific">Diversispora eburnea</name>
    <dbReference type="NCBI Taxonomy" id="1213867"/>
    <lineage>
        <taxon>Eukaryota</taxon>
        <taxon>Fungi</taxon>
        <taxon>Fungi incertae sedis</taxon>
        <taxon>Mucoromycota</taxon>
        <taxon>Glomeromycotina</taxon>
        <taxon>Glomeromycetes</taxon>
        <taxon>Diversisporales</taxon>
        <taxon>Diversisporaceae</taxon>
        <taxon>Diversispora</taxon>
    </lineage>
</organism>
<dbReference type="PANTHER" id="PTHR12521">
    <property type="entry name" value="PROTEIN C6ORF130"/>
    <property type="match status" value="1"/>
</dbReference>
<gene>
    <name evidence="1" type="ORF">DEBURN_LOCUS1642</name>
</gene>
<dbReference type="Proteomes" id="UP000789706">
    <property type="component" value="Unassembled WGS sequence"/>
</dbReference>
<name>A0A9N8VBD0_9GLOM</name>
<dbReference type="Gene3D" id="3.40.220.10">
    <property type="entry name" value="Leucine Aminopeptidase, subunit E, domain 1"/>
    <property type="match status" value="1"/>
</dbReference>
<dbReference type="OrthoDB" id="2155246at2759"/>
<protein>
    <submittedName>
        <fullName evidence="1">9192_t:CDS:1</fullName>
    </submittedName>
</protein>
<dbReference type="AlphaFoldDB" id="A0A9N8VBD0"/>
<comment type="caution">
    <text evidence="1">The sequence shown here is derived from an EMBL/GenBank/DDBJ whole genome shotgun (WGS) entry which is preliminary data.</text>
</comment>
<dbReference type="SUPFAM" id="SSF52949">
    <property type="entry name" value="Macro domain-like"/>
    <property type="match status" value="1"/>
</dbReference>
<dbReference type="EMBL" id="CAJVPK010000076">
    <property type="protein sequence ID" value="CAG8443761.1"/>
    <property type="molecule type" value="Genomic_DNA"/>
</dbReference>
<accession>A0A9N8VBD0</accession>
<sequence length="108" mass="12412">MNEIQGDLFDNSDKNDALAHFGQVAYLLRGNRYIFYLITKSNVNDKPTEEDFEKSLIDLRNLCEKLNVQGLSVPRLGTGLDCLKLEFVKDAINRVFTGCNIRITMYYL</sequence>
<dbReference type="PANTHER" id="PTHR12521:SF0">
    <property type="entry name" value="ADP-RIBOSE GLYCOHYDROLASE OARD1"/>
    <property type="match status" value="1"/>
</dbReference>
<reference evidence="1" key="1">
    <citation type="submission" date="2021-06" db="EMBL/GenBank/DDBJ databases">
        <authorList>
            <person name="Kallberg Y."/>
            <person name="Tangrot J."/>
            <person name="Rosling A."/>
        </authorList>
    </citation>
    <scope>NUCLEOTIDE SEQUENCE</scope>
    <source>
        <strain evidence="1">AZ414A</strain>
    </source>
</reference>
<evidence type="ECO:0000313" key="1">
    <source>
        <dbReference type="EMBL" id="CAG8443761.1"/>
    </source>
</evidence>
<proteinExistence type="predicted"/>
<evidence type="ECO:0000313" key="2">
    <source>
        <dbReference type="Proteomes" id="UP000789706"/>
    </source>
</evidence>
<dbReference type="InterPro" id="IPR043472">
    <property type="entry name" value="Macro_dom-like"/>
</dbReference>
<keyword evidence="2" id="KW-1185">Reference proteome</keyword>
<dbReference type="InterPro" id="IPR050892">
    <property type="entry name" value="ADP-ribose_metab_enzymes"/>
</dbReference>